<evidence type="ECO:0000313" key="9">
    <source>
        <dbReference type="Proteomes" id="UP000237749"/>
    </source>
</evidence>
<dbReference type="PANTHER" id="PTHR43327:SF2">
    <property type="entry name" value="MODULATOR OF FTSH PROTEASE HFLK"/>
    <property type="match status" value="1"/>
</dbReference>
<sequence length="325" mass="36076">METVNPKGTEQLRKIRKMIKKSGMAVLLAVAVPVIAFGSVYNVQEQEQAVVTTLGIPRTVADPGLHFKIPFVQNVHKVNTTIQGFAVGYDPSDNESKEEDSLMITKDYNFVNVDFFVEYKVTDPVKAIYASRDPLIILQNVSRSSIRTVIGSYDVDSVLTNGKNEIQSKVKEMITSKLAEHNVGLTVINVTIQDSEPPTKEVMEAFKAVETAKQGKETAINNANKYRNEKLPEATAQTDQILQEAESAKAKRINEASAEVAKFNAMYAEYVKNPEVTKKRMFYETMENVLPNMKVIIDGTDKTSTILPLDSFTGGAASEKKENQE</sequence>
<proteinExistence type="inferred from homology"/>
<dbReference type="NCBIfam" id="TIGR01933">
    <property type="entry name" value="hflK"/>
    <property type="match status" value="1"/>
</dbReference>
<gene>
    <name evidence="8" type="ORF">BXY41_11198</name>
</gene>
<evidence type="ECO:0000256" key="6">
    <source>
        <dbReference type="RuleBase" id="RU364113"/>
    </source>
</evidence>
<dbReference type="OrthoDB" id="9809197at2"/>
<dbReference type="RefSeq" id="WP_104438453.1">
    <property type="nucleotide sequence ID" value="NZ_PTJA01000011.1"/>
</dbReference>
<dbReference type="GO" id="GO:0006508">
    <property type="term" value="P:proteolysis"/>
    <property type="evidence" value="ECO:0007669"/>
    <property type="project" value="UniProtKB-KW"/>
</dbReference>
<evidence type="ECO:0000313" key="8">
    <source>
        <dbReference type="EMBL" id="PPK79162.1"/>
    </source>
</evidence>
<name>A0A2S6HNS8_9FIRM</name>
<evidence type="ECO:0000256" key="2">
    <source>
        <dbReference type="ARBA" id="ARBA00006971"/>
    </source>
</evidence>
<evidence type="ECO:0000256" key="4">
    <source>
        <dbReference type="ARBA" id="ARBA00022989"/>
    </source>
</evidence>
<dbReference type="InterPro" id="IPR036013">
    <property type="entry name" value="Band_7/SPFH_dom_sf"/>
</dbReference>
<dbReference type="Proteomes" id="UP000237749">
    <property type="component" value="Unassembled WGS sequence"/>
</dbReference>
<evidence type="ECO:0000256" key="3">
    <source>
        <dbReference type="ARBA" id="ARBA00022692"/>
    </source>
</evidence>
<comment type="caution">
    <text evidence="8">The sequence shown here is derived from an EMBL/GenBank/DDBJ whole genome shotgun (WGS) entry which is preliminary data.</text>
</comment>
<dbReference type="AlphaFoldDB" id="A0A2S6HNS8"/>
<reference evidence="8 9" key="1">
    <citation type="submission" date="2018-02" db="EMBL/GenBank/DDBJ databases">
        <title>Genomic Encyclopedia of Archaeal and Bacterial Type Strains, Phase II (KMG-II): from individual species to whole genera.</title>
        <authorList>
            <person name="Goeker M."/>
        </authorList>
    </citation>
    <scope>NUCLEOTIDE SEQUENCE [LARGE SCALE GENOMIC DNA]</scope>
    <source>
        <strain evidence="8 9">DSM 3808</strain>
    </source>
</reference>
<evidence type="ECO:0000259" key="7">
    <source>
        <dbReference type="SMART" id="SM00244"/>
    </source>
</evidence>
<keyword evidence="8" id="KW-0645">Protease</keyword>
<keyword evidence="4 6" id="KW-1133">Transmembrane helix</keyword>
<dbReference type="PANTHER" id="PTHR43327">
    <property type="entry name" value="STOMATIN-LIKE PROTEIN 2, MITOCHONDRIAL"/>
    <property type="match status" value="1"/>
</dbReference>
<feature type="domain" description="Band 7" evidence="7">
    <location>
        <begin position="38"/>
        <end position="210"/>
    </location>
</feature>
<comment type="subcellular location">
    <subcellularLocation>
        <location evidence="1 6">Membrane</location>
    </subcellularLocation>
</comment>
<comment type="similarity">
    <text evidence="2 6">Belongs to the band 7/mec-2 family. HflK subfamily.</text>
</comment>
<comment type="function">
    <text evidence="6">HflC and HflK could encode or regulate a protease.</text>
</comment>
<evidence type="ECO:0000256" key="5">
    <source>
        <dbReference type="ARBA" id="ARBA00023136"/>
    </source>
</evidence>
<dbReference type="InterPro" id="IPR001107">
    <property type="entry name" value="Band_7"/>
</dbReference>
<dbReference type="InterPro" id="IPR010201">
    <property type="entry name" value="HflK"/>
</dbReference>
<accession>A0A2S6HNS8</accession>
<keyword evidence="9" id="KW-1185">Reference proteome</keyword>
<dbReference type="GO" id="GO:0016020">
    <property type="term" value="C:membrane"/>
    <property type="evidence" value="ECO:0007669"/>
    <property type="project" value="UniProtKB-SubCell"/>
</dbReference>
<protein>
    <recommendedName>
        <fullName evidence="6">Protein HflK</fullName>
    </recommendedName>
</protein>
<organism evidence="8 9">
    <name type="scientific">Lacrimispora xylanisolvens</name>
    <dbReference type="NCBI Taxonomy" id="384636"/>
    <lineage>
        <taxon>Bacteria</taxon>
        <taxon>Bacillati</taxon>
        <taxon>Bacillota</taxon>
        <taxon>Clostridia</taxon>
        <taxon>Lachnospirales</taxon>
        <taxon>Lachnospiraceae</taxon>
        <taxon>Lacrimispora</taxon>
    </lineage>
</organism>
<keyword evidence="3 6" id="KW-0812">Transmembrane</keyword>
<dbReference type="EMBL" id="PTJA01000011">
    <property type="protein sequence ID" value="PPK79162.1"/>
    <property type="molecule type" value="Genomic_DNA"/>
</dbReference>
<dbReference type="GO" id="GO:0008233">
    <property type="term" value="F:peptidase activity"/>
    <property type="evidence" value="ECO:0007669"/>
    <property type="project" value="UniProtKB-KW"/>
</dbReference>
<keyword evidence="5 6" id="KW-0472">Membrane</keyword>
<comment type="subunit">
    <text evidence="6">HflC and HflK may interact to form a multimeric complex.</text>
</comment>
<feature type="transmembrane region" description="Helical" evidence="6">
    <location>
        <begin position="23"/>
        <end position="41"/>
    </location>
</feature>
<dbReference type="CDD" id="cd03404">
    <property type="entry name" value="SPFH_HflK"/>
    <property type="match status" value="1"/>
</dbReference>
<dbReference type="SMART" id="SM00244">
    <property type="entry name" value="PHB"/>
    <property type="match status" value="1"/>
</dbReference>
<dbReference type="Gene3D" id="3.30.479.30">
    <property type="entry name" value="Band 7 domain"/>
    <property type="match status" value="1"/>
</dbReference>
<evidence type="ECO:0000256" key="1">
    <source>
        <dbReference type="ARBA" id="ARBA00004370"/>
    </source>
</evidence>
<dbReference type="InterPro" id="IPR050710">
    <property type="entry name" value="Band7/mec-2_domain"/>
</dbReference>
<dbReference type="SUPFAM" id="SSF117892">
    <property type="entry name" value="Band 7/SPFH domain"/>
    <property type="match status" value="1"/>
</dbReference>
<dbReference type="Pfam" id="PF01145">
    <property type="entry name" value="Band_7"/>
    <property type="match status" value="1"/>
</dbReference>
<keyword evidence="8" id="KW-0378">Hydrolase</keyword>